<evidence type="ECO:0000313" key="2">
    <source>
        <dbReference type="Proteomes" id="UP001623290"/>
    </source>
</evidence>
<dbReference type="EMBL" id="CP135444">
    <property type="protein sequence ID" value="WRY35448.1"/>
    <property type="molecule type" value="Genomic_DNA"/>
</dbReference>
<keyword evidence="1" id="KW-0614">Plasmid</keyword>
<name>A0ABZ1E325_9RHOB</name>
<keyword evidence="2" id="KW-1185">Reference proteome</keyword>
<evidence type="ECO:0008006" key="3">
    <source>
        <dbReference type="Google" id="ProtNLM"/>
    </source>
</evidence>
<dbReference type="PROSITE" id="PS51318">
    <property type="entry name" value="TAT"/>
    <property type="match status" value="1"/>
</dbReference>
<sequence length="647" mass="68727">MSPKDGIDPAFRAANARARARRRARIARRLLLGAAALALGAGALAWWWQPSPETRQTAPLEGPAPPRTLTAQTGAISEDQDLAMVEDPPAPPDTATKPDPFVALLNLPRDPLMLWLPQPDAQTERSLATRAEDGLPAARLQGSLALHLSQARLAVDSDRLQLNPPSSPEDFALYQARRNRALAQRRSAPFRPAANRLAIIARPQAQRRALFQDQILLARREASGAGLLEQAGFSRAGAQAVMRQLAPLSTARTDAAPDTGSDANTGAKTSALAAKSVMALRLEPSTATTKANQLRQVSLYGPEGYRGSLAQVGSGRWVRAANPWDGMELPARAAKAFRTENAPPLLLDALYTTALQSGLSQSVAGNLVAMVAQRFSLDRRAQPEEKITLLRVTGAAEQGGALGQILYVGLPAETAGHAPRQCYVVEEAGEWACAGAATPLANGALPPAGTAPSASGPADEDDQAIRTLIARIIHVESGGQANARNPRSSALGPGQFIISTWLRMISQYHPELMQTLTRDEVLALRTDPVLSVEMVYALTRENRRYLAANGIPITAGRLYLAHFLGPQGAVQALRADPDALVSTVMGANVVSANPFLTGRSIADLQIWAERKVGGKSTASLPLASTQSPATRAYRRAIDTILARADAG</sequence>
<reference evidence="1 2" key="1">
    <citation type="submission" date="2023-09" db="EMBL/GenBank/DDBJ databases">
        <title>Thioclava shenzhenensis sp. nov., a multidrug resistant bacteria-antagonizing species isolated from coastal seawater.</title>
        <authorList>
            <person name="Long M."/>
        </authorList>
    </citation>
    <scope>NUCLEOTIDE SEQUENCE [LARGE SCALE GENOMIC DNA]</scope>
    <source>
        <strain evidence="1 2">FTW29</strain>
        <plasmid evidence="1 2">unnamed1</plasmid>
    </source>
</reference>
<dbReference type="InterPro" id="IPR023346">
    <property type="entry name" value="Lysozyme-like_dom_sf"/>
</dbReference>
<dbReference type="RefSeq" id="WP_330647220.1">
    <property type="nucleotide sequence ID" value="NZ_CP135444.1"/>
</dbReference>
<gene>
    <name evidence="1" type="ORF">RPE78_14440</name>
</gene>
<proteinExistence type="predicted"/>
<organism evidence="1 2">
    <name type="scientific">Thioclava litoralis</name>
    <dbReference type="NCBI Taxonomy" id="3076557"/>
    <lineage>
        <taxon>Bacteria</taxon>
        <taxon>Pseudomonadati</taxon>
        <taxon>Pseudomonadota</taxon>
        <taxon>Alphaproteobacteria</taxon>
        <taxon>Rhodobacterales</taxon>
        <taxon>Paracoccaceae</taxon>
        <taxon>Thioclava</taxon>
    </lineage>
</organism>
<dbReference type="Gene3D" id="1.10.530.10">
    <property type="match status" value="1"/>
</dbReference>
<accession>A0ABZ1E325</accession>
<protein>
    <recommendedName>
        <fullName evidence="3">Transglycosylase SLT domain-containing protein</fullName>
    </recommendedName>
</protein>
<dbReference type="SUPFAM" id="SSF53955">
    <property type="entry name" value="Lysozyme-like"/>
    <property type="match status" value="1"/>
</dbReference>
<geneLocation type="plasmid" evidence="1 2">
    <name>unnamed1</name>
</geneLocation>
<evidence type="ECO:0000313" key="1">
    <source>
        <dbReference type="EMBL" id="WRY35448.1"/>
    </source>
</evidence>
<dbReference type="Proteomes" id="UP001623290">
    <property type="component" value="Plasmid unnamed1"/>
</dbReference>
<dbReference type="InterPro" id="IPR006311">
    <property type="entry name" value="TAT_signal"/>
</dbReference>